<name>A0A975GAM5_9THEO</name>
<evidence type="ECO:0000259" key="4">
    <source>
        <dbReference type="Pfam" id="PF00483"/>
    </source>
</evidence>
<dbReference type="InterPro" id="IPR018357">
    <property type="entry name" value="Hexapep_transf_CS"/>
</dbReference>
<dbReference type="InterPro" id="IPR011004">
    <property type="entry name" value="Trimer_LpxA-like_sf"/>
</dbReference>
<dbReference type="Pfam" id="PF00483">
    <property type="entry name" value="NTP_transferase"/>
    <property type="match status" value="1"/>
</dbReference>
<dbReference type="GO" id="GO:0016740">
    <property type="term" value="F:transferase activity"/>
    <property type="evidence" value="ECO:0007669"/>
    <property type="project" value="UniProtKB-KW"/>
</dbReference>
<dbReference type="Gene3D" id="3.90.550.10">
    <property type="entry name" value="Spore Coat Polysaccharide Biosynthesis Protein SpsA, Chain A"/>
    <property type="match status" value="1"/>
</dbReference>
<keyword evidence="2" id="KW-0808">Transferase</keyword>
<dbReference type="PROSITE" id="PS00101">
    <property type="entry name" value="HEXAPEP_TRANSFERASES"/>
    <property type="match status" value="1"/>
</dbReference>
<organism evidence="6 7">
    <name type="scientific">Aceticella autotrophica</name>
    <dbReference type="NCBI Taxonomy" id="2755338"/>
    <lineage>
        <taxon>Bacteria</taxon>
        <taxon>Bacillati</taxon>
        <taxon>Bacillota</taxon>
        <taxon>Clostridia</taxon>
        <taxon>Thermoanaerobacterales</taxon>
        <taxon>Thermoanaerobacteraceae</taxon>
        <taxon>Aceticella</taxon>
    </lineage>
</organism>
<dbReference type="EMBL" id="CP060096">
    <property type="protein sequence ID" value="QSZ27341.1"/>
    <property type="molecule type" value="Genomic_DNA"/>
</dbReference>
<keyword evidence="7" id="KW-1185">Reference proteome</keyword>
<dbReference type="Pfam" id="PF25087">
    <property type="entry name" value="GMPPB_C"/>
    <property type="match status" value="1"/>
</dbReference>
<protein>
    <submittedName>
        <fullName evidence="6">NDP-sugar synthase</fullName>
    </submittedName>
</protein>
<evidence type="ECO:0000256" key="1">
    <source>
        <dbReference type="ARBA" id="ARBA00007274"/>
    </source>
</evidence>
<dbReference type="AlphaFoldDB" id="A0A975GAM5"/>
<keyword evidence="3" id="KW-0677">Repeat</keyword>
<dbReference type="InterPro" id="IPR056729">
    <property type="entry name" value="GMPPB_C"/>
</dbReference>
<dbReference type="InterPro" id="IPR050486">
    <property type="entry name" value="Mannose-1P_guanyltransferase"/>
</dbReference>
<dbReference type="CDD" id="cd04181">
    <property type="entry name" value="NTP_transferase"/>
    <property type="match status" value="1"/>
</dbReference>
<feature type="domain" description="Nucleotidyl transferase" evidence="4">
    <location>
        <begin position="2"/>
        <end position="232"/>
    </location>
</feature>
<sequence>MKALLLAGGKGTRLRPITNNLPKPMVLIMGKPLLERTILNLKNYGVDEVVLSTCYKSKHIKDFLKDGAELGVKINYITEDIPLGTGGAIKKAEEFFDDTFIILNSDIVSDIDYAELIRYHKEKKAHVTIAMTEVQDPSQYGVIEFNDSGFVTAFKEKPKIGETSSKFINAGVYIFEPEVLKEIPANSVVSIEKETYPSLLKKGYNLAAYKFHGYWIDIGTLNKYKKVHEDILTGKCRILCKNKGEILLDKKGIIIEKGVKIHPTARIFGPAYIGNNVFIDAYAKIGPYAVIGNESYIGYKSTIKSSVIWDNVRINESVKLCNAVITSKCIVKRDTEVLDTVLIS</sequence>
<dbReference type="InterPro" id="IPR005835">
    <property type="entry name" value="NTP_transferase_dom"/>
</dbReference>
<dbReference type="SUPFAM" id="SSF51161">
    <property type="entry name" value="Trimeric LpxA-like enzymes"/>
    <property type="match status" value="1"/>
</dbReference>
<dbReference type="InterPro" id="IPR029044">
    <property type="entry name" value="Nucleotide-diphossugar_trans"/>
</dbReference>
<dbReference type="FunFam" id="3.90.550.10:FF:000013">
    <property type="entry name" value="mannose-1-phosphate guanyltransferase beta"/>
    <property type="match status" value="1"/>
</dbReference>
<evidence type="ECO:0000256" key="2">
    <source>
        <dbReference type="ARBA" id="ARBA00022679"/>
    </source>
</evidence>
<feature type="domain" description="Mannose-1-phosphate guanyltransferase C-terminal" evidence="5">
    <location>
        <begin position="268"/>
        <end position="339"/>
    </location>
</feature>
<evidence type="ECO:0000313" key="6">
    <source>
        <dbReference type="EMBL" id="QSZ27341.1"/>
    </source>
</evidence>
<gene>
    <name evidence="6" type="ORF">ACETAC_11015</name>
</gene>
<comment type="similarity">
    <text evidence="1">Belongs to the transferase hexapeptide repeat family.</text>
</comment>
<evidence type="ECO:0000313" key="7">
    <source>
        <dbReference type="Proteomes" id="UP000671913"/>
    </source>
</evidence>
<dbReference type="SUPFAM" id="SSF53448">
    <property type="entry name" value="Nucleotide-diphospho-sugar transferases"/>
    <property type="match status" value="1"/>
</dbReference>
<accession>A0A975GAM5</accession>
<dbReference type="Proteomes" id="UP000671913">
    <property type="component" value="Chromosome"/>
</dbReference>
<dbReference type="Gene3D" id="2.160.10.10">
    <property type="entry name" value="Hexapeptide repeat proteins"/>
    <property type="match status" value="1"/>
</dbReference>
<dbReference type="KEGG" id="aaut:ACETAC_11015"/>
<evidence type="ECO:0000259" key="5">
    <source>
        <dbReference type="Pfam" id="PF25087"/>
    </source>
</evidence>
<dbReference type="RefSeq" id="WP_284680034.1">
    <property type="nucleotide sequence ID" value="NZ_CP060096.1"/>
</dbReference>
<proteinExistence type="inferred from homology"/>
<dbReference type="PANTHER" id="PTHR22572">
    <property type="entry name" value="SUGAR-1-PHOSPHATE GUANYL TRANSFERASE"/>
    <property type="match status" value="1"/>
</dbReference>
<evidence type="ECO:0000256" key="3">
    <source>
        <dbReference type="ARBA" id="ARBA00022737"/>
    </source>
</evidence>
<reference evidence="6" key="1">
    <citation type="submission" date="2020-08" db="EMBL/GenBank/DDBJ databases">
        <title>Genomic insights into the carbon and energy metabolism of the first obligate autotrophic acetogenic bacterium Aceticella autotrophica gen. nov., sp. nov.</title>
        <authorList>
            <person name="Toshchakov S.V."/>
            <person name="Elcheninov A.G."/>
            <person name="Kublanov I.V."/>
            <person name="Frolov E.N."/>
            <person name="Lebedinsky A.V."/>
        </authorList>
    </citation>
    <scope>NUCLEOTIDE SEQUENCE</scope>
    <source>
        <strain evidence="6">3443-3Ac</strain>
    </source>
</reference>